<evidence type="ECO:0000313" key="1">
    <source>
        <dbReference type="EMBL" id="GLK80553.1"/>
    </source>
</evidence>
<reference evidence="1" key="1">
    <citation type="journal article" date="2014" name="Int. J. Syst. Evol. Microbiol.">
        <title>Complete genome sequence of Corynebacterium casei LMG S-19264T (=DSM 44701T), isolated from a smear-ripened cheese.</title>
        <authorList>
            <consortium name="US DOE Joint Genome Institute (JGI-PGF)"/>
            <person name="Walter F."/>
            <person name="Albersmeier A."/>
            <person name="Kalinowski J."/>
            <person name="Ruckert C."/>
        </authorList>
    </citation>
    <scope>NUCLEOTIDE SEQUENCE</scope>
    <source>
        <strain evidence="1">VKM B-2748</strain>
    </source>
</reference>
<reference evidence="1" key="2">
    <citation type="submission" date="2023-01" db="EMBL/GenBank/DDBJ databases">
        <authorList>
            <person name="Sun Q."/>
            <person name="Evtushenko L."/>
        </authorList>
    </citation>
    <scope>NUCLEOTIDE SEQUENCE</scope>
    <source>
        <strain evidence="1">VKM B-2748</strain>
    </source>
</reference>
<proteinExistence type="predicted"/>
<dbReference type="AlphaFoldDB" id="A0A9W6JQI3"/>
<dbReference type="Proteomes" id="UP001143309">
    <property type="component" value="Unassembled WGS sequence"/>
</dbReference>
<gene>
    <name evidence="1" type="ORF">GCM10008174_22940</name>
</gene>
<protein>
    <submittedName>
        <fullName evidence="1">Uncharacterized protein</fullName>
    </submittedName>
</protein>
<sequence>MPPPMPPTPETAQGAAALGGLTVDLDRAARIARSVGGVTAAAGDFQDGLELDDSVVGAVLIRASIADGAR</sequence>
<keyword evidence="2" id="KW-1185">Reference proteome</keyword>
<comment type="caution">
    <text evidence="1">The sequence shown here is derived from an EMBL/GenBank/DDBJ whole genome shotgun (WGS) entry which is preliminary data.</text>
</comment>
<dbReference type="RefSeq" id="WP_271201046.1">
    <property type="nucleotide sequence ID" value="NZ_BSFL01000003.1"/>
</dbReference>
<name>A0A9W6JQI3_9HYPH</name>
<dbReference type="EMBL" id="BSFL01000003">
    <property type="protein sequence ID" value="GLK80553.1"/>
    <property type="molecule type" value="Genomic_DNA"/>
</dbReference>
<evidence type="ECO:0000313" key="2">
    <source>
        <dbReference type="Proteomes" id="UP001143309"/>
    </source>
</evidence>
<organism evidence="1 2">
    <name type="scientific">Methylopila turkensis</name>
    <dbReference type="NCBI Taxonomy" id="1437816"/>
    <lineage>
        <taxon>Bacteria</taxon>
        <taxon>Pseudomonadati</taxon>
        <taxon>Pseudomonadota</taxon>
        <taxon>Alphaproteobacteria</taxon>
        <taxon>Hyphomicrobiales</taxon>
        <taxon>Methylopilaceae</taxon>
        <taxon>Methylopila</taxon>
    </lineage>
</organism>
<accession>A0A9W6JQI3</accession>